<reference evidence="1" key="1">
    <citation type="submission" date="2020-07" db="EMBL/GenBank/DDBJ databases">
        <title>Clarias magur genome sequencing, assembly and annotation.</title>
        <authorList>
            <person name="Kushwaha B."/>
            <person name="Kumar R."/>
            <person name="Das P."/>
            <person name="Joshi C.G."/>
            <person name="Kumar D."/>
            <person name="Nagpure N.S."/>
            <person name="Pandey M."/>
            <person name="Agarwal S."/>
            <person name="Srivastava S."/>
            <person name="Singh M."/>
            <person name="Sahoo L."/>
            <person name="Jayasankar P."/>
            <person name="Meher P.K."/>
            <person name="Koringa P.G."/>
            <person name="Iquebal M.A."/>
            <person name="Das S.P."/>
            <person name="Bit A."/>
            <person name="Patnaik S."/>
            <person name="Patel N."/>
            <person name="Shah T.M."/>
            <person name="Hinsu A."/>
            <person name="Jena J.K."/>
        </authorList>
    </citation>
    <scope>NUCLEOTIDE SEQUENCE</scope>
    <source>
        <strain evidence="1">CIFAMagur01</strain>
        <tissue evidence="1">Testis</tissue>
    </source>
</reference>
<dbReference type="EMBL" id="QNUK01000184">
    <property type="protein sequence ID" value="KAF5898909.1"/>
    <property type="molecule type" value="Genomic_DNA"/>
</dbReference>
<feature type="non-terminal residue" evidence="1">
    <location>
        <position position="1"/>
    </location>
</feature>
<evidence type="ECO:0000313" key="2">
    <source>
        <dbReference type="Proteomes" id="UP000727407"/>
    </source>
</evidence>
<keyword evidence="2" id="KW-1185">Reference proteome</keyword>
<evidence type="ECO:0000313" key="1">
    <source>
        <dbReference type="EMBL" id="KAF5898909.1"/>
    </source>
</evidence>
<sequence>AAAFKACNVRHLGILEHKRATNKSSLECVSVSQRTRTEVPRNVRTDCPIAGGFRGKTSWSLLSSGIFMFMAIYE</sequence>
<comment type="caution">
    <text evidence="1">The sequence shown here is derived from an EMBL/GenBank/DDBJ whole genome shotgun (WGS) entry which is preliminary data.</text>
</comment>
<dbReference type="Proteomes" id="UP000727407">
    <property type="component" value="Unassembled WGS sequence"/>
</dbReference>
<proteinExistence type="predicted"/>
<gene>
    <name evidence="1" type="ORF">DAT39_011367</name>
</gene>
<organism evidence="1 2">
    <name type="scientific">Clarias magur</name>
    <name type="common">Asian catfish</name>
    <name type="synonym">Macropteronotus magur</name>
    <dbReference type="NCBI Taxonomy" id="1594786"/>
    <lineage>
        <taxon>Eukaryota</taxon>
        <taxon>Metazoa</taxon>
        <taxon>Chordata</taxon>
        <taxon>Craniata</taxon>
        <taxon>Vertebrata</taxon>
        <taxon>Euteleostomi</taxon>
        <taxon>Actinopterygii</taxon>
        <taxon>Neopterygii</taxon>
        <taxon>Teleostei</taxon>
        <taxon>Ostariophysi</taxon>
        <taxon>Siluriformes</taxon>
        <taxon>Clariidae</taxon>
        <taxon>Clarias</taxon>
    </lineage>
</organism>
<accession>A0A8J4TW14</accession>
<protein>
    <submittedName>
        <fullName evidence="1">Uncharacterized protein</fullName>
    </submittedName>
</protein>
<name>A0A8J4TW14_CLAMG</name>
<dbReference type="AlphaFoldDB" id="A0A8J4TW14"/>